<dbReference type="InterPro" id="IPR005471">
    <property type="entry name" value="Tscrpt_reg_IclR_N"/>
</dbReference>
<keyword evidence="3" id="KW-1185">Reference proteome</keyword>
<dbReference type="SUPFAM" id="SSF46785">
    <property type="entry name" value="Winged helix' DNA-binding domain"/>
    <property type="match status" value="1"/>
</dbReference>
<gene>
    <name evidence="2" type="ORF">EKN56_04655</name>
</gene>
<sequence length="100" mass="10775">MKTTSTSGSRVLRVLKAVKGYTLTGISNSAIAEAIDDSPSNVSRALSVLIEEGLVIKLDNGLFAHSTEMLRIAQAHAEHVANLQNRIQETNQRIMSGISQ</sequence>
<reference evidence="2 3" key="1">
    <citation type="submission" date="2019-03" db="EMBL/GenBank/DDBJ databases">
        <title>Pragia sp. nov. isolated from the gut tract of Carduelis flavirostris.</title>
        <authorList>
            <person name="Ge Y."/>
        </authorList>
    </citation>
    <scope>NUCLEOTIDE SEQUENCE [LARGE SCALE GENOMIC DNA]</scope>
    <source>
        <strain evidence="2 3">CF-458</strain>
    </source>
</reference>
<protein>
    <submittedName>
        <fullName evidence="2">IclR family transcriptional regulator</fullName>
    </submittedName>
</protein>
<proteinExistence type="predicted"/>
<accession>A0A411WHS7</accession>
<dbReference type="InterPro" id="IPR036390">
    <property type="entry name" value="WH_DNA-bd_sf"/>
</dbReference>
<dbReference type="AlphaFoldDB" id="A0A411WHS7"/>
<dbReference type="InterPro" id="IPR036388">
    <property type="entry name" value="WH-like_DNA-bd_sf"/>
</dbReference>
<evidence type="ECO:0000313" key="2">
    <source>
        <dbReference type="EMBL" id="QBH95752.1"/>
    </source>
</evidence>
<dbReference type="EMBL" id="CP034752">
    <property type="protein sequence ID" value="QBH95752.1"/>
    <property type="molecule type" value="Genomic_DNA"/>
</dbReference>
<feature type="domain" description="HTH iclR-type" evidence="1">
    <location>
        <begin position="10"/>
        <end position="55"/>
    </location>
</feature>
<name>A0A411WHS7_9GAMM</name>
<evidence type="ECO:0000259" key="1">
    <source>
        <dbReference type="Pfam" id="PF09339"/>
    </source>
</evidence>
<dbReference type="Pfam" id="PF09339">
    <property type="entry name" value="HTH_IclR"/>
    <property type="match status" value="1"/>
</dbReference>
<dbReference type="OrthoDB" id="8604270at2"/>
<dbReference type="RefSeq" id="WP_130590739.1">
    <property type="nucleotide sequence ID" value="NZ_CP034752.1"/>
</dbReference>
<dbReference type="Proteomes" id="UP000293154">
    <property type="component" value="Chromosome"/>
</dbReference>
<organism evidence="2 3">
    <name type="scientific">Limnobaculum zhutongyuii</name>
    <dbReference type="NCBI Taxonomy" id="2498113"/>
    <lineage>
        <taxon>Bacteria</taxon>
        <taxon>Pseudomonadati</taxon>
        <taxon>Pseudomonadota</taxon>
        <taxon>Gammaproteobacteria</taxon>
        <taxon>Enterobacterales</taxon>
        <taxon>Budviciaceae</taxon>
        <taxon>Limnobaculum</taxon>
    </lineage>
</organism>
<dbReference type="GO" id="GO:0003677">
    <property type="term" value="F:DNA binding"/>
    <property type="evidence" value="ECO:0007669"/>
    <property type="project" value="InterPro"/>
</dbReference>
<evidence type="ECO:0000313" key="3">
    <source>
        <dbReference type="Proteomes" id="UP000293154"/>
    </source>
</evidence>
<dbReference type="GO" id="GO:0006355">
    <property type="term" value="P:regulation of DNA-templated transcription"/>
    <property type="evidence" value="ECO:0007669"/>
    <property type="project" value="InterPro"/>
</dbReference>
<dbReference type="Gene3D" id="1.10.10.10">
    <property type="entry name" value="Winged helix-like DNA-binding domain superfamily/Winged helix DNA-binding domain"/>
    <property type="match status" value="1"/>
</dbReference>
<dbReference type="KEGG" id="prag:EKN56_04655"/>